<dbReference type="RefSeq" id="WP_163588967.1">
    <property type="nucleotide sequence ID" value="NZ_CP040856.1"/>
</dbReference>
<name>A0A9X7XV43_LACJH</name>
<keyword evidence="1" id="KW-0614">Plasmid</keyword>
<dbReference type="EMBL" id="CP040856">
    <property type="protein sequence ID" value="QIA88610.1"/>
    <property type="molecule type" value="Genomic_DNA"/>
</dbReference>
<evidence type="ECO:0000313" key="1">
    <source>
        <dbReference type="EMBL" id="QIA88610.1"/>
    </source>
</evidence>
<reference evidence="1 2" key="1">
    <citation type="submission" date="2019-06" db="EMBL/GenBank/DDBJ databases">
        <title>Whole genome sequencing of Lactobacillus johnsonii strain G2A.</title>
        <authorList>
            <person name="Conlan S."/>
            <person name="Thomas P.J."/>
            <person name="Mullikin J."/>
            <person name="Singer J."/>
            <person name="Weaver C."/>
            <person name="Segre J.A."/>
        </authorList>
    </citation>
    <scope>NUCLEOTIDE SEQUENCE [LARGE SCALE GENOMIC DNA]</scope>
    <source>
        <strain evidence="1 2">G2A</strain>
        <plasmid evidence="1 2">unnamed2</plasmid>
    </source>
</reference>
<dbReference type="Proteomes" id="UP000464749">
    <property type="component" value="Plasmid unnamed2"/>
</dbReference>
<evidence type="ECO:0000313" key="2">
    <source>
        <dbReference type="Proteomes" id="UP000464749"/>
    </source>
</evidence>
<dbReference type="AlphaFoldDB" id="A0A9X7XV43"/>
<accession>A0A9X7XV43</accession>
<organism evidence="1 2">
    <name type="scientific">Lactobacillus johnsonii</name>
    <dbReference type="NCBI Taxonomy" id="33959"/>
    <lineage>
        <taxon>Bacteria</taxon>
        <taxon>Bacillati</taxon>
        <taxon>Bacillota</taxon>
        <taxon>Bacilli</taxon>
        <taxon>Lactobacillales</taxon>
        <taxon>Lactobacillaceae</taxon>
        <taxon>Lactobacillus</taxon>
    </lineage>
</organism>
<proteinExistence type="predicted"/>
<protein>
    <submittedName>
        <fullName evidence="1">Uncharacterized protein</fullName>
    </submittedName>
</protein>
<gene>
    <name evidence="1" type="ORF">FEE39_10215</name>
</gene>
<sequence>MEEVEFKDIINSEFKSKDVVYNKEILLNGKRVGILILGNENWTFLKEKFLNKNSLNIEKFLTEKGGFQYLKRNGLEYFDWIYPTIDAIKFELQNRSKLKELLQECTKYNCKDIKWHRADKYNLFILDTENNNKIGQLTLNKNKKWTWVTANGANIEYFENPYETMVEIRFELQNKVKLENILSGD</sequence>
<geneLocation type="plasmid" evidence="1 2">
    <name>unnamed2</name>
</geneLocation>